<keyword evidence="2 4" id="KW-0547">Nucleotide-binding</keyword>
<evidence type="ECO:0000313" key="7">
    <source>
        <dbReference type="Proteomes" id="UP000322699"/>
    </source>
</evidence>
<dbReference type="GO" id="GO:0046872">
    <property type="term" value="F:metal ion binding"/>
    <property type="evidence" value="ECO:0007669"/>
    <property type="project" value="UniProtKB-KW"/>
</dbReference>
<feature type="domain" description="ATP-grasp" evidence="5">
    <location>
        <begin position="110"/>
        <end position="292"/>
    </location>
</feature>
<proteinExistence type="predicted"/>
<dbReference type="SUPFAM" id="SSF56059">
    <property type="entry name" value="Glutathione synthetase ATP-binding domain-like"/>
    <property type="match status" value="1"/>
</dbReference>
<dbReference type="Gene3D" id="3.30.470.20">
    <property type="entry name" value="ATP-grasp fold, B domain"/>
    <property type="match status" value="1"/>
</dbReference>
<dbReference type="AlphaFoldDB" id="A0A5B1C942"/>
<dbReference type="RefSeq" id="WP_084422706.1">
    <property type="nucleotide sequence ID" value="NZ_LWSK01000059.1"/>
</dbReference>
<dbReference type="Pfam" id="PF08443">
    <property type="entry name" value="RimK"/>
    <property type="match status" value="1"/>
</dbReference>
<dbReference type="PANTHER" id="PTHR21621:SF0">
    <property type="entry name" value="BETA-CITRYLGLUTAMATE SYNTHASE B-RELATED"/>
    <property type="match status" value="1"/>
</dbReference>
<gene>
    <name evidence="6" type="primary">rimK_1</name>
    <name evidence="6" type="ORF">LF1_01560</name>
</gene>
<evidence type="ECO:0000256" key="3">
    <source>
        <dbReference type="ARBA" id="ARBA00022840"/>
    </source>
</evidence>
<keyword evidence="7" id="KW-1185">Reference proteome</keyword>
<comment type="caution">
    <text evidence="6">The sequence shown here is derived from an EMBL/GenBank/DDBJ whole genome shotgun (WGS) entry which is preliminary data.</text>
</comment>
<sequence>MKRGPSILMLGGGEGWHADQLRQACIRHGCTFDLADYESLSACVGETSSVTCSAGNVQSFDAVLTRTMPAATLERITFRLATLHHLHRQGQRIVNSPASLEIAIDKYATLSVVADLGYPVPETRVVQSRKDAMEAFTDLGGDCVVKPIFGGEGRGVMRVGSLDLAHTTFSTLDQLDATIYLQRFIPPGGCDTRLLRIGGKITAFRRTNTSDFRTNQTHGGQVATISLESWQSELADRVCDSIGLVYGSVDLIDDNQTAGGYRIVEVNAIPGWKGTQSVCNVSIAQQMIEAVIPNR</sequence>
<keyword evidence="3 4" id="KW-0067">ATP-binding</keyword>
<reference evidence="6 7" key="1">
    <citation type="submission" date="2019-08" db="EMBL/GenBank/DDBJ databases">
        <title>Deep-cultivation of Planctomycetes and their phenomic and genomic characterization uncovers novel biology.</title>
        <authorList>
            <person name="Wiegand S."/>
            <person name="Jogler M."/>
            <person name="Boedeker C."/>
            <person name="Pinto D."/>
            <person name="Vollmers J."/>
            <person name="Rivas-Marin E."/>
            <person name="Kohn T."/>
            <person name="Peeters S.H."/>
            <person name="Heuer A."/>
            <person name="Rast P."/>
            <person name="Oberbeckmann S."/>
            <person name="Bunk B."/>
            <person name="Jeske O."/>
            <person name="Meyerdierks A."/>
            <person name="Storesund J.E."/>
            <person name="Kallscheuer N."/>
            <person name="Luecker S."/>
            <person name="Lage O.M."/>
            <person name="Pohl T."/>
            <person name="Merkel B.J."/>
            <person name="Hornburger P."/>
            <person name="Mueller R.-W."/>
            <person name="Bruemmer F."/>
            <person name="Labrenz M."/>
            <person name="Spormann A.M."/>
            <person name="Op Den Camp H."/>
            <person name="Overmann J."/>
            <person name="Amann R."/>
            <person name="Jetten M.S.M."/>
            <person name="Mascher T."/>
            <person name="Medema M.H."/>
            <person name="Devos D.P."/>
            <person name="Kaster A.-K."/>
            <person name="Ovreas L."/>
            <person name="Rohde M."/>
            <person name="Galperin M.Y."/>
            <person name="Jogler C."/>
        </authorList>
    </citation>
    <scope>NUCLEOTIDE SEQUENCE [LARGE SCALE GENOMIC DNA]</scope>
    <source>
        <strain evidence="6 7">LF1</strain>
    </source>
</reference>
<dbReference type="Gene3D" id="3.40.50.20">
    <property type="match status" value="1"/>
</dbReference>
<dbReference type="NCBIfam" id="TIGR00768">
    <property type="entry name" value="rimK_fam"/>
    <property type="match status" value="1"/>
</dbReference>
<dbReference type="InterPro" id="IPR011761">
    <property type="entry name" value="ATP-grasp"/>
</dbReference>
<name>A0A5B1C942_9BACT</name>
<dbReference type="InterPro" id="IPR004666">
    <property type="entry name" value="Rp_bS6_RimK/Lys_biosynth_LsyX"/>
</dbReference>
<dbReference type="PROSITE" id="PS50975">
    <property type="entry name" value="ATP_GRASP"/>
    <property type="match status" value="1"/>
</dbReference>
<dbReference type="EMBL" id="VRLW01000001">
    <property type="protein sequence ID" value="KAA1257668.1"/>
    <property type="molecule type" value="Genomic_DNA"/>
</dbReference>
<keyword evidence="1" id="KW-0479">Metal-binding</keyword>
<dbReference type="InterPro" id="IPR013651">
    <property type="entry name" value="ATP-grasp_RimK-type"/>
</dbReference>
<dbReference type="Gene3D" id="3.30.1490.20">
    <property type="entry name" value="ATP-grasp fold, A domain"/>
    <property type="match status" value="1"/>
</dbReference>
<dbReference type="GO" id="GO:0009432">
    <property type="term" value="P:SOS response"/>
    <property type="evidence" value="ECO:0007669"/>
    <property type="project" value="TreeGrafter"/>
</dbReference>
<evidence type="ECO:0000259" key="5">
    <source>
        <dbReference type="PROSITE" id="PS50975"/>
    </source>
</evidence>
<dbReference type="Proteomes" id="UP000322699">
    <property type="component" value="Unassembled WGS sequence"/>
</dbReference>
<evidence type="ECO:0000313" key="6">
    <source>
        <dbReference type="EMBL" id="KAA1257668.1"/>
    </source>
</evidence>
<protein>
    <submittedName>
        <fullName evidence="6">Ribosomal protein S6 modification protein</fullName>
    </submittedName>
</protein>
<organism evidence="6 7">
    <name type="scientific">Rubripirellula obstinata</name>
    <dbReference type="NCBI Taxonomy" id="406547"/>
    <lineage>
        <taxon>Bacteria</taxon>
        <taxon>Pseudomonadati</taxon>
        <taxon>Planctomycetota</taxon>
        <taxon>Planctomycetia</taxon>
        <taxon>Pirellulales</taxon>
        <taxon>Pirellulaceae</taxon>
        <taxon>Rubripirellula</taxon>
    </lineage>
</organism>
<dbReference type="OrthoDB" id="9786585at2"/>
<evidence type="ECO:0000256" key="1">
    <source>
        <dbReference type="ARBA" id="ARBA00022723"/>
    </source>
</evidence>
<dbReference type="GO" id="GO:0018169">
    <property type="term" value="F:ribosomal S6-glutamic acid ligase activity"/>
    <property type="evidence" value="ECO:0007669"/>
    <property type="project" value="TreeGrafter"/>
</dbReference>
<evidence type="ECO:0000256" key="4">
    <source>
        <dbReference type="PROSITE-ProRule" id="PRU00409"/>
    </source>
</evidence>
<dbReference type="PANTHER" id="PTHR21621">
    <property type="entry name" value="RIBOSOMAL PROTEIN S6 MODIFICATION PROTEIN"/>
    <property type="match status" value="1"/>
</dbReference>
<evidence type="ECO:0000256" key="2">
    <source>
        <dbReference type="ARBA" id="ARBA00022741"/>
    </source>
</evidence>
<dbReference type="GO" id="GO:0005737">
    <property type="term" value="C:cytoplasm"/>
    <property type="evidence" value="ECO:0007669"/>
    <property type="project" value="TreeGrafter"/>
</dbReference>
<accession>A0A5B1C942</accession>
<dbReference type="InterPro" id="IPR013815">
    <property type="entry name" value="ATP_grasp_subdomain_1"/>
</dbReference>
<dbReference type="GO" id="GO:0005524">
    <property type="term" value="F:ATP binding"/>
    <property type="evidence" value="ECO:0007669"/>
    <property type="project" value="UniProtKB-UniRule"/>
</dbReference>